<dbReference type="Proteomes" id="UP000268727">
    <property type="component" value="Unassembled WGS sequence"/>
</dbReference>
<dbReference type="FunFam" id="1.10.10.10:FF:000186">
    <property type="entry name" value="AsnC family transcriptional regulator"/>
    <property type="match status" value="1"/>
</dbReference>
<comment type="caution">
    <text evidence="5">The sequence shown here is derived from an EMBL/GenBank/DDBJ whole genome shotgun (WGS) entry which is preliminary data.</text>
</comment>
<dbReference type="InterPro" id="IPR019887">
    <property type="entry name" value="Tscrpt_reg_AsnC/Lrp_C"/>
</dbReference>
<evidence type="ECO:0000313" key="6">
    <source>
        <dbReference type="Proteomes" id="UP000268727"/>
    </source>
</evidence>
<protein>
    <submittedName>
        <fullName evidence="5">AsnC family transcriptional regulator</fullName>
    </submittedName>
</protein>
<dbReference type="GO" id="GO:0005829">
    <property type="term" value="C:cytosol"/>
    <property type="evidence" value="ECO:0007669"/>
    <property type="project" value="TreeGrafter"/>
</dbReference>
<reference evidence="5 6" key="1">
    <citation type="submission" date="2018-11" db="EMBL/GenBank/DDBJ databases">
        <title>Sequencing the genomes of 1000 actinobacteria strains.</title>
        <authorList>
            <person name="Klenk H.-P."/>
        </authorList>
    </citation>
    <scope>NUCLEOTIDE SEQUENCE [LARGE SCALE GENOMIC DNA]</scope>
    <source>
        <strain evidence="5 6">DSM 44231</strain>
    </source>
</reference>
<dbReference type="AlphaFoldDB" id="A0A3N1H6T4"/>
<dbReference type="GO" id="GO:0043200">
    <property type="term" value="P:response to amino acid"/>
    <property type="evidence" value="ECO:0007669"/>
    <property type="project" value="TreeGrafter"/>
</dbReference>
<dbReference type="GO" id="GO:0043565">
    <property type="term" value="F:sequence-specific DNA binding"/>
    <property type="evidence" value="ECO:0007669"/>
    <property type="project" value="InterPro"/>
</dbReference>
<keyword evidence="3" id="KW-0804">Transcription</keyword>
<dbReference type="Gene3D" id="1.10.10.10">
    <property type="entry name" value="Winged helix-like DNA-binding domain superfamily/Winged helix DNA-binding domain"/>
    <property type="match status" value="1"/>
</dbReference>
<dbReference type="PRINTS" id="PR00033">
    <property type="entry name" value="HTHASNC"/>
</dbReference>
<dbReference type="PANTHER" id="PTHR30154:SF53">
    <property type="entry name" value="HTH-TYPE TRANSCRIPTIONAL REGULATOR LRPC"/>
    <property type="match status" value="1"/>
</dbReference>
<evidence type="ECO:0000259" key="4">
    <source>
        <dbReference type="PROSITE" id="PS50956"/>
    </source>
</evidence>
<dbReference type="Pfam" id="PF01037">
    <property type="entry name" value="AsnC_trans_reg"/>
    <property type="match status" value="1"/>
</dbReference>
<name>A0A3N1H6T4_9PSEU</name>
<accession>A0A3N1H6T4</accession>
<dbReference type="InterPro" id="IPR036390">
    <property type="entry name" value="WH_DNA-bd_sf"/>
</dbReference>
<dbReference type="Pfam" id="PF13404">
    <property type="entry name" value="HTH_AsnC-type"/>
    <property type="match status" value="1"/>
</dbReference>
<organism evidence="5 6">
    <name type="scientific">Saccharothrix texasensis</name>
    <dbReference type="NCBI Taxonomy" id="103734"/>
    <lineage>
        <taxon>Bacteria</taxon>
        <taxon>Bacillati</taxon>
        <taxon>Actinomycetota</taxon>
        <taxon>Actinomycetes</taxon>
        <taxon>Pseudonocardiales</taxon>
        <taxon>Pseudonocardiaceae</taxon>
        <taxon>Saccharothrix</taxon>
    </lineage>
</organism>
<evidence type="ECO:0000313" key="5">
    <source>
        <dbReference type="EMBL" id="ROP38257.1"/>
    </source>
</evidence>
<gene>
    <name evidence="5" type="ORF">EDD40_3605</name>
</gene>
<proteinExistence type="predicted"/>
<dbReference type="SUPFAM" id="SSF46785">
    <property type="entry name" value="Winged helix' DNA-binding domain"/>
    <property type="match status" value="1"/>
</dbReference>
<keyword evidence="6" id="KW-1185">Reference proteome</keyword>
<dbReference type="InterPro" id="IPR036388">
    <property type="entry name" value="WH-like_DNA-bd_sf"/>
</dbReference>
<dbReference type="SUPFAM" id="SSF54909">
    <property type="entry name" value="Dimeric alpha+beta barrel"/>
    <property type="match status" value="1"/>
</dbReference>
<dbReference type="InterPro" id="IPR011008">
    <property type="entry name" value="Dimeric_a/b-barrel"/>
</dbReference>
<dbReference type="InterPro" id="IPR011991">
    <property type="entry name" value="ArsR-like_HTH"/>
</dbReference>
<evidence type="ECO:0000256" key="2">
    <source>
        <dbReference type="ARBA" id="ARBA00023125"/>
    </source>
</evidence>
<keyword evidence="1" id="KW-0805">Transcription regulation</keyword>
<dbReference type="InterPro" id="IPR000485">
    <property type="entry name" value="AsnC-type_HTH_dom"/>
</dbReference>
<dbReference type="PANTHER" id="PTHR30154">
    <property type="entry name" value="LEUCINE-RESPONSIVE REGULATORY PROTEIN"/>
    <property type="match status" value="1"/>
</dbReference>
<evidence type="ECO:0000256" key="3">
    <source>
        <dbReference type="ARBA" id="ARBA00023163"/>
    </source>
</evidence>
<feature type="domain" description="HTH asnC-type" evidence="4">
    <location>
        <begin position="18"/>
        <end position="79"/>
    </location>
</feature>
<sequence length="169" mass="19245">MQNSRRDLGSAYDSTVELDDLDWKLLDLLQRDGRMTFTELAKRVSLSAPATTERVRRLEQAGIVTGYAAVVDPRRLGLPIEAIVRVRVRSLDTPRFRERVVTLAQVRDADHVTGDDCWLLRVVCRSTVELEEFVEQAQRYGDTTTSLVFSSHARNRPMTRDVLEGIVSR</sequence>
<dbReference type="EMBL" id="RJKM01000001">
    <property type="protein sequence ID" value="ROP38257.1"/>
    <property type="molecule type" value="Genomic_DNA"/>
</dbReference>
<dbReference type="CDD" id="cd00090">
    <property type="entry name" value="HTH_ARSR"/>
    <property type="match status" value="1"/>
</dbReference>
<keyword evidence="2" id="KW-0238">DNA-binding</keyword>
<dbReference type="InterPro" id="IPR019888">
    <property type="entry name" value="Tscrpt_reg_AsnC-like"/>
</dbReference>
<dbReference type="Gene3D" id="3.30.70.920">
    <property type="match status" value="1"/>
</dbReference>
<dbReference type="SMART" id="SM00344">
    <property type="entry name" value="HTH_ASNC"/>
    <property type="match status" value="1"/>
</dbReference>
<dbReference type="PROSITE" id="PS50956">
    <property type="entry name" value="HTH_ASNC_2"/>
    <property type="match status" value="1"/>
</dbReference>
<evidence type="ECO:0000256" key="1">
    <source>
        <dbReference type="ARBA" id="ARBA00023015"/>
    </source>
</evidence>